<reference evidence="1" key="1">
    <citation type="journal article" date="2020" name="Nature">
        <title>Giant virus diversity and host interactions through global metagenomics.</title>
        <authorList>
            <person name="Schulz F."/>
            <person name="Roux S."/>
            <person name="Paez-Espino D."/>
            <person name="Jungbluth S."/>
            <person name="Walsh D.A."/>
            <person name="Denef V.J."/>
            <person name="McMahon K.D."/>
            <person name="Konstantinidis K.T."/>
            <person name="Eloe-Fadrosh E.A."/>
            <person name="Kyrpides N.C."/>
            <person name="Woyke T."/>
        </authorList>
    </citation>
    <scope>NUCLEOTIDE SEQUENCE</scope>
    <source>
        <strain evidence="1">GVMAG-M-3300023184-177</strain>
    </source>
</reference>
<protein>
    <submittedName>
        <fullName evidence="1">Uncharacterized protein</fullName>
    </submittedName>
</protein>
<evidence type="ECO:0000313" key="1">
    <source>
        <dbReference type="EMBL" id="QHT84318.1"/>
    </source>
</evidence>
<dbReference type="EMBL" id="MN740017">
    <property type="protein sequence ID" value="QHT84318.1"/>
    <property type="molecule type" value="Genomic_DNA"/>
</dbReference>
<organism evidence="1">
    <name type="scientific">viral metagenome</name>
    <dbReference type="NCBI Taxonomy" id="1070528"/>
    <lineage>
        <taxon>unclassified sequences</taxon>
        <taxon>metagenomes</taxon>
        <taxon>organismal metagenomes</taxon>
    </lineage>
</organism>
<sequence length="102" mass="11561">MDNKTIIKYEIDGCRQFSIPIVKIIPDGDINIKIAFPDTKTITIDTNSTITITQEEDEPYPFSKLTANNQTLGSKMYFYNNGTIIINGKCIYEITNKIVYDG</sequence>
<name>A0A6C0HU74_9ZZZZ</name>
<proteinExistence type="predicted"/>
<dbReference type="AlphaFoldDB" id="A0A6C0HU74"/>
<accession>A0A6C0HU74</accession>